<feature type="chain" id="PRO_5040144738" evidence="1">
    <location>
        <begin position="17"/>
        <end position="180"/>
    </location>
</feature>
<dbReference type="OrthoDB" id="5199481at2759"/>
<dbReference type="EMBL" id="MU007084">
    <property type="protein sequence ID" value="KAF2423192.1"/>
    <property type="molecule type" value="Genomic_DNA"/>
</dbReference>
<sequence length="180" mass="18731">MKSVYLVIAAVASALAVPAPQAPPKLYSLQTKSQVAALNNQFLSSKGGKVGLFPGAKESANSAAKVLATPYEPAQTLALSIGDPSKQIALAGSNGLLELVEVTNPTGNSIPKGQSMEWSTFTIDSRGNLNVKDGADIPTRKWVAYQNGDGSTGIGLYDGVTEPQTKKFQDVTIVAVAARQ</sequence>
<feature type="signal peptide" evidence="1">
    <location>
        <begin position="1"/>
        <end position="16"/>
    </location>
</feature>
<organism evidence="2 3">
    <name type="scientific">Tothia fuscella</name>
    <dbReference type="NCBI Taxonomy" id="1048955"/>
    <lineage>
        <taxon>Eukaryota</taxon>
        <taxon>Fungi</taxon>
        <taxon>Dikarya</taxon>
        <taxon>Ascomycota</taxon>
        <taxon>Pezizomycotina</taxon>
        <taxon>Dothideomycetes</taxon>
        <taxon>Pleosporomycetidae</taxon>
        <taxon>Venturiales</taxon>
        <taxon>Cylindrosympodiaceae</taxon>
        <taxon>Tothia</taxon>
    </lineage>
</organism>
<keyword evidence="1" id="KW-0732">Signal</keyword>
<dbReference type="Proteomes" id="UP000800235">
    <property type="component" value="Unassembled WGS sequence"/>
</dbReference>
<comment type="caution">
    <text evidence="2">The sequence shown here is derived from an EMBL/GenBank/DDBJ whole genome shotgun (WGS) entry which is preliminary data.</text>
</comment>
<accession>A0A9P4TUB3</accession>
<name>A0A9P4TUB3_9PEZI</name>
<reference evidence="2" key="1">
    <citation type="journal article" date="2020" name="Stud. Mycol.">
        <title>101 Dothideomycetes genomes: a test case for predicting lifestyles and emergence of pathogens.</title>
        <authorList>
            <person name="Haridas S."/>
            <person name="Albert R."/>
            <person name="Binder M."/>
            <person name="Bloem J."/>
            <person name="Labutti K."/>
            <person name="Salamov A."/>
            <person name="Andreopoulos B."/>
            <person name="Baker S."/>
            <person name="Barry K."/>
            <person name="Bills G."/>
            <person name="Bluhm B."/>
            <person name="Cannon C."/>
            <person name="Castanera R."/>
            <person name="Culley D."/>
            <person name="Daum C."/>
            <person name="Ezra D."/>
            <person name="Gonzalez J."/>
            <person name="Henrissat B."/>
            <person name="Kuo A."/>
            <person name="Liang C."/>
            <person name="Lipzen A."/>
            <person name="Lutzoni F."/>
            <person name="Magnuson J."/>
            <person name="Mondo S."/>
            <person name="Nolan M."/>
            <person name="Ohm R."/>
            <person name="Pangilinan J."/>
            <person name="Park H.-J."/>
            <person name="Ramirez L."/>
            <person name="Alfaro M."/>
            <person name="Sun H."/>
            <person name="Tritt A."/>
            <person name="Yoshinaga Y."/>
            <person name="Zwiers L.-H."/>
            <person name="Turgeon B."/>
            <person name="Goodwin S."/>
            <person name="Spatafora J."/>
            <person name="Crous P."/>
            <person name="Grigoriev I."/>
        </authorList>
    </citation>
    <scope>NUCLEOTIDE SEQUENCE</scope>
    <source>
        <strain evidence="2">CBS 130266</strain>
    </source>
</reference>
<dbReference type="AlphaFoldDB" id="A0A9P4TUB3"/>
<proteinExistence type="predicted"/>
<evidence type="ECO:0000313" key="3">
    <source>
        <dbReference type="Proteomes" id="UP000800235"/>
    </source>
</evidence>
<keyword evidence="3" id="KW-1185">Reference proteome</keyword>
<evidence type="ECO:0000313" key="2">
    <source>
        <dbReference type="EMBL" id="KAF2423192.1"/>
    </source>
</evidence>
<protein>
    <submittedName>
        <fullName evidence="2">Uncharacterized protein</fullName>
    </submittedName>
</protein>
<gene>
    <name evidence="2" type="ORF">EJ08DRAFT_456517</name>
</gene>
<evidence type="ECO:0000256" key="1">
    <source>
        <dbReference type="SAM" id="SignalP"/>
    </source>
</evidence>